<organism evidence="2 3">
    <name type="scientific">Thalassotalea insulae</name>
    <dbReference type="NCBI Taxonomy" id="2056778"/>
    <lineage>
        <taxon>Bacteria</taxon>
        <taxon>Pseudomonadati</taxon>
        <taxon>Pseudomonadota</taxon>
        <taxon>Gammaproteobacteria</taxon>
        <taxon>Alteromonadales</taxon>
        <taxon>Colwelliaceae</taxon>
        <taxon>Thalassotalea</taxon>
    </lineage>
</organism>
<name>A0ABQ6H033_9GAMM</name>
<dbReference type="EMBL" id="BSST01000001">
    <property type="protein sequence ID" value="GLX80095.1"/>
    <property type="molecule type" value="Genomic_DNA"/>
</dbReference>
<protein>
    <submittedName>
        <fullName evidence="2">Uncharacterized protein</fullName>
    </submittedName>
</protein>
<keyword evidence="3" id="KW-1185">Reference proteome</keyword>
<dbReference type="Proteomes" id="UP001157186">
    <property type="component" value="Unassembled WGS sequence"/>
</dbReference>
<gene>
    <name evidence="2" type="ORF">tinsulaeT_34350</name>
</gene>
<evidence type="ECO:0000313" key="3">
    <source>
        <dbReference type="Proteomes" id="UP001157186"/>
    </source>
</evidence>
<evidence type="ECO:0000256" key="1">
    <source>
        <dbReference type="SAM" id="Phobius"/>
    </source>
</evidence>
<dbReference type="RefSeq" id="WP_284246057.1">
    <property type="nucleotide sequence ID" value="NZ_BSST01000001.1"/>
</dbReference>
<accession>A0ABQ6H033</accession>
<proteinExistence type="predicted"/>
<sequence length="108" mass="12418">MEEQVKAFRNKSKKYAIFVSIIALSPILIGFGGMLRISPFYELLVFITKENLFPYVLAGYFIISWMLARYFKPSIKCESCNEELAYTYTQSKKTVIACPYCAASFKSH</sequence>
<reference evidence="2 3" key="1">
    <citation type="submission" date="2023-03" db="EMBL/GenBank/DDBJ databases">
        <title>Draft genome sequence of Thalassotalea insulae KCTC 62186T.</title>
        <authorList>
            <person name="Sawabe T."/>
        </authorList>
    </citation>
    <scope>NUCLEOTIDE SEQUENCE [LARGE SCALE GENOMIC DNA]</scope>
    <source>
        <strain evidence="2 3">KCTC 62186</strain>
    </source>
</reference>
<evidence type="ECO:0000313" key="2">
    <source>
        <dbReference type="EMBL" id="GLX80095.1"/>
    </source>
</evidence>
<keyword evidence="1" id="KW-0812">Transmembrane</keyword>
<comment type="caution">
    <text evidence="2">The sequence shown here is derived from an EMBL/GenBank/DDBJ whole genome shotgun (WGS) entry which is preliminary data.</text>
</comment>
<feature type="transmembrane region" description="Helical" evidence="1">
    <location>
        <begin position="15"/>
        <end position="37"/>
    </location>
</feature>
<keyword evidence="1" id="KW-1133">Transmembrane helix</keyword>
<keyword evidence="1" id="KW-0472">Membrane</keyword>
<feature type="transmembrane region" description="Helical" evidence="1">
    <location>
        <begin position="52"/>
        <end position="71"/>
    </location>
</feature>